<reference evidence="2 3" key="1">
    <citation type="journal article" date="2022" name="Gigascience">
        <title>A chromosome-level genome assembly and annotation of the desert horned lizard, Phrynosoma platyrhinos, provides insight into chromosomal rearrangements among reptiles.</title>
        <authorList>
            <person name="Koochekian N."/>
            <person name="Ascanio A."/>
            <person name="Farleigh K."/>
            <person name="Card D.C."/>
            <person name="Schield D.R."/>
            <person name="Castoe T.A."/>
            <person name="Jezkova T."/>
        </authorList>
    </citation>
    <scope>NUCLEOTIDE SEQUENCE [LARGE SCALE GENOMIC DNA]</scope>
    <source>
        <strain evidence="2">NK-2021</strain>
    </source>
</reference>
<name>A0ABQ7SJF5_PHRPL</name>
<protein>
    <submittedName>
        <fullName evidence="2">Uncharacterized protein</fullName>
    </submittedName>
</protein>
<organism evidence="2 3">
    <name type="scientific">Phrynosoma platyrhinos</name>
    <name type="common">Desert horned lizard</name>
    <dbReference type="NCBI Taxonomy" id="52577"/>
    <lineage>
        <taxon>Eukaryota</taxon>
        <taxon>Metazoa</taxon>
        <taxon>Chordata</taxon>
        <taxon>Craniata</taxon>
        <taxon>Vertebrata</taxon>
        <taxon>Euteleostomi</taxon>
        <taxon>Lepidosauria</taxon>
        <taxon>Squamata</taxon>
        <taxon>Bifurcata</taxon>
        <taxon>Unidentata</taxon>
        <taxon>Episquamata</taxon>
        <taxon>Toxicofera</taxon>
        <taxon>Iguania</taxon>
        <taxon>Phrynosomatidae</taxon>
        <taxon>Phrynosomatinae</taxon>
        <taxon>Phrynosoma</taxon>
    </lineage>
</organism>
<dbReference type="Proteomes" id="UP000826234">
    <property type="component" value="Unassembled WGS sequence"/>
</dbReference>
<keyword evidence="1" id="KW-0812">Transmembrane</keyword>
<evidence type="ECO:0000313" key="3">
    <source>
        <dbReference type="Proteomes" id="UP000826234"/>
    </source>
</evidence>
<dbReference type="EMBL" id="JAIPUX010005289">
    <property type="protein sequence ID" value="KAH0617472.1"/>
    <property type="molecule type" value="Genomic_DNA"/>
</dbReference>
<evidence type="ECO:0000256" key="1">
    <source>
        <dbReference type="SAM" id="Phobius"/>
    </source>
</evidence>
<keyword evidence="1" id="KW-0472">Membrane</keyword>
<comment type="caution">
    <text evidence="2">The sequence shown here is derived from an EMBL/GenBank/DDBJ whole genome shotgun (WGS) entry which is preliminary data.</text>
</comment>
<evidence type="ECO:0000313" key="2">
    <source>
        <dbReference type="EMBL" id="KAH0617472.1"/>
    </source>
</evidence>
<keyword evidence="3" id="KW-1185">Reference proteome</keyword>
<accession>A0ABQ7SJF5</accession>
<keyword evidence="1" id="KW-1133">Transmembrane helix</keyword>
<sequence length="66" mass="7669">MAKKNSFHLHQVISWFTFAVALNVCLGFVAERFKQSSDVEEDVRISGYVKKLEFVDFQGSLIEHYK</sequence>
<gene>
    <name evidence="2" type="ORF">JD844_015752</name>
</gene>
<feature type="transmembrane region" description="Helical" evidence="1">
    <location>
        <begin position="12"/>
        <end position="30"/>
    </location>
</feature>
<proteinExistence type="predicted"/>